<feature type="domain" description="Tectonic-1-3" evidence="2">
    <location>
        <begin position="15"/>
        <end position="171"/>
    </location>
</feature>
<dbReference type="EMBL" id="MCFN01000763">
    <property type="protein sequence ID" value="OXB55340.1"/>
    <property type="molecule type" value="Genomic_DNA"/>
</dbReference>
<sequence length="189" mass="20389">LPFLSDIVCKFSKLSFQAGDPILIYFDSISALSVLRQPVKMGVSGICADGNPAGFLESKSTSCTRVFTNLSRSCVTDPALDAASYYRDFAILKVPVNGTIAESMKVKINPVGAPGAPYVKDNVCNNAVSEVIYEIEFNGTHGIQSVSVQFKVTGISGNSGFSLQQHFTLHFWVSVPVFPGLAKFVFCNF</sequence>
<evidence type="ECO:0000313" key="3">
    <source>
        <dbReference type="EMBL" id="OXB55340.1"/>
    </source>
</evidence>
<dbReference type="STRING" id="9009.A0A226MJL1"/>
<organism evidence="3 4">
    <name type="scientific">Callipepla squamata</name>
    <name type="common">Scaled quail</name>
    <dbReference type="NCBI Taxonomy" id="9009"/>
    <lineage>
        <taxon>Eukaryota</taxon>
        <taxon>Metazoa</taxon>
        <taxon>Chordata</taxon>
        <taxon>Craniata</taxon>
        <taxon>Vertebrata</taxon>
        <taxon>Euteleostomi</taxon>
        <taxon>Archelosauria</taxon>
        <taxon>Archosauria</taxon>
        <taxon>Dinosauria</taxon>
        <taxon>Saurischia</taxon>
        <taxon>Theropoda</taxon>
        <taxon>Coelurosauria</taxon>
        <taxon>Aves</taxon>
        <taxon>Neognathae</taxon>
        <taxon>Galloanserae</taxon>
        <taxon>Galliformes</taxon>
        <taxon>Odontophoridae</taxon>
        <taxon>Callipepla</taxon>
    </lineage>
</organism>
<name>A0A226MJL1_CALSU</name>
<feature type="non-terminal residue" evidence="3">
    <location>
        <position position="1"/>
    </location>
</feature>
<comment type="caution">
    <text evidence="3">The sequence shown here is derived from an EMBL/GenBank/DDBJ whole genome shotgun (WGS) entry which is preliminary data.</text>
</comment>
<accession>A0A226MJL1</accession>
<evidence type="ECO:0000256" key="1">
    <source>
        <dbReference type="ARBA" id="ARBA00011495"/>
    </source>
</evidence>
<evidence type="ECO:0000259" key="2">
    <source>
        <dbReference type="Pfam" id="PF07773"/>
    </source>
</evidence>
<dbReference type="PANTHER" id="PTHR14611:SF4">
    <property type="entry name" value="TECTONIC-3"/>
    <property type="match status" value="1"/>
</dbReference>
<keyword evidence="4" id="KW-1185">Reference proteome</keyword>
<dbReference type="Pfam" id="PF07773">
    <property type="entry name" value="TCTN_DUF1619"/>
    <property type="match status" value="1"/>
</dbReference>
<dbReference type="PANTHER" id="PTHR14611">
    <property type="entry name" value="TECTONIC FAMILY MEMBER"/>
    <property type="match status" value="1"/>
</dbReference>
<protein>
    <recommendedName>
        <fullName evidence="2">Tectonic-1-3 domain-containing protein</fullName>
    </recommendedName>
</protein>
<reference evidence="3 4" key="1">
    <citation type="submission" date="2016-07" db="EMBL/GenBank/DDBJ databases">
        <title>Disparate Historic Effective Population Sizes Predicted by Modern Levels of Genome Diversity for the Scaled Quail (Callipepla squamata) and the Northern Bobwhite (Colinus virginianus): Inferences from First and Second Generation Draft Genome Assemblies for Sympatric New World Quail.</title>
        <authorList>
            <person name="Oldeschulte D.L."/>
            <person name="Halley Y.A."/>
            <person name="Bhattarai E.K."/>
            <person name="Brashear W.A."/>
            <person name="Hill J."/>
            <person name="Metz R.P."/>
            <person name="Johnson C.D."/>
            <person name="Rollins D."/>
            <person name="Peterson M.J."/>
            <person name="Bickhart D.M."/>
            <person name="Decker J.E."/>
            <person name="Seabury C.M."/>
        </authorList>
    </citation>
    <scope>NUCLEOTIDE SEQUENCE [LARGE SCALE GENOMIC DNA]</scope>
    <source>
        <strain evidence="3 4">Texas</strain>
        <tissue evidence="3">Leg muscle</tissue>
    </source>
</reference>
<gene>
    <name evidence="3" type="ORF">ASZ78_015180</name>
</gene>
<comment type="subunit">
    <text evidence="1">Part of the tectonic-like complex (also named B9 complex).</text>
</comment>
<evidence type="ECO:0000313" key="4">
    <source>
        <dbReference type="Proteomes" id="UP000198323"/>
    </source>
</evidence>
<dbReference type="GO" id="GO:0060271">
    <property type="term" value="P:cilium assembly"/>
    <property type="evidence" value="ECO:0007669"/>
    <property type="project" value="TreeGrafter"/>
</dbReference>
<dbReference type="InterPro" id="IPR040354">
    <property type="entry name" value="TCTN1-3"/>
</dbReference>
<dbReference type="AlphaFoldDB" id="A0A226MJL1"/>
<dbReference type="GO" id="GO:0007224">
    <property type="term" value="P:smoothened signaling pathway"/>
    <property type="evidence" value="ECO:0007669"/>
    <property type="project" value="TreeGrafter"/>
</dbReference>
<dbReference type="OrthoDB" id="184109at2759"/>
<dbReference type="InterPro" id="IPR011677">
    <property type="entry name" value="TCTN1-3_dom"/>
</dbReference>
<proteinExistence type="predicted"/>
<dbReference type="Proteomes" id="UP000198323">
    <property type="component" value="Unassembled WGS sequence"/>
</dbReference>